<dbReference type="InterPro" id="IPR003695">
    <property type="entry name" value="Ppx_GppA_N"/>
</dbReference>
<reference evidence="2" key="2">
    <citation type="journal article" date="2021" name="Int. J. Syst. Evol. Microbiol.">
        <title>Geomonas silvestris sp. nov., Geomonas paludis sp. nov. and Geomonas limicola sp. nov., isolated from terrestrial environments, and emended description of the genus Geomonas.</title>
        <authorList>
            <person name="Itoh H."/>
            <person name="Xu Z."/>
            <person name="Masuda Y."/>
            <person name="Ushijima N."/>
            <person name="Hayakawa C."/>
            <person name="Shiratori Y."/>
            <person name="Senoo K."/>
        </authorList>
    </citation>
    <scope>NUCLEOTIDE SEQUENCE</scope>
    <source>
        <strain evidence="2">Red736</strain>
    </source>
</reference>
<protein>
    <submittedName>
        <fullName evidence="2">Exopolyphosphatase</fullName>
    </submittedName>
</protein>
<gene>
    <name evidence="2" type="primary">gppA-1</name>
    <name evidence="2" type="ORF">GMPD_35700</name>
    <name evidence="3" type="ORF">M1B72_11475</name>
</gene>
<proteinExistence type="predicted"/>
<organism evidence="2 4">
    <name type="scientific">Geomonas paludis</name>
    <dbReference type="NCBI Taxonomy" id="2740185"/>
    <lineage>
        <taxon>Bacteria</taxon>
        <taxon>Pseudomonadati</taxon>
        <taxon>Thermodesulfobacteriota</taxon>
        <taxon>Desulfuromonadia</taxon>
        <taxon>Geobacterales</taxon>
        <taxon>Geobacteraceae</taxon>
        <taxon>Geomonas</taxon>
    </lineage>
</organism>
<reference evidence="4" key="1">
    <citation type="submission" date="2020-06" db="EMBL/GenBank/DDBJ databases">
        <title>Draft genomic sequecing of Geomonas sp. Red736.</title>
        <authorList>
            <person name="Itoh H."/>
            <person name="Xu Z.X."/>
            <person name="Ushijima N."/>
            <person name="Masuda Y."/>
            <person name="Shiratori Y."/>
            <person name="Senoo K."/>
        </authorList>
    </citation>
    <scope>NUCLEOTIDE SEQUENCE [LARGE SCALE GENOMIC DNA]</scope>
    <source>
        <strain evidence="4">Red736</strain>
    </source>
</reference>
<accession>A0A6V8MZS3</accession>
<dbReference type="GO" id="GO:0016462">
    <property type="term" value="F:pyrophosphatase activity"/>
    <property type="evidence" value="ECO:0007669"/>
    <property type="project" value="TreeGrafter"/>
</dbReference>
<evidence type="ECO:0000313" key="3">
    <source>
        <dbReference type="EMBL" id="UPU34074.1"/>
    </source>
</evidence>
<dbReference type="Pfam" id="PF02541">
    <property type="entry name" value="Ppx-GppA"/>
    <property type="match status" value="1"/>
</dbReference>
<dbReference type="Gene3D" id="3.30.420.150">
    <property type="entry name" value="Exopolyphosphatase. Domain 2"/>
    <property type="match status" value="1"/>
</dbReference>
<evidence type="ECO:0000259" key="1">
    <source>
        <dbReference type="Pfam" id="PF02541"/>
    </source>
</evidence>
<evidence type="ECO:0000313" key="5">
    <source>
        <dbReference type="Proteomes" id="UP000831485"/>
    </source>
</evidence>
<dbReference type="Proteomes" id="UP000831485">
    <property type="component" value="Chromosome"/>
</dbReference>
<dbReference type="Gene3D" id="3.30.420.40">
    <property type="match status" value="1"/>
</dbReference>
<dbReference type="AlphaFoldDB" id="A0A6V8MZS3"/>
<evidence type="ECO:0000313" key="2">
    <source>
        <dbReference type="EMBL" id="GFO65651.1"/>
    </source>
</evidence>
<dbReference type="EMBL" id="BLXY01000011">
    <property type="protein sequence ID" value="GFO65651.1"/>
    <property type="molecule type" value="Genomic_DNA"/>
</dbReference>
<dbReference type="PANTHER" id="PTHR30005">
    <property type="entry name" value="EXOPOLYPHOSPHATASE"/>
    <property type="match status" value="1"/>
</dbReference>
<name>A0A6V8MZS3_9BACT</name>
<reference evidence="3" key="3">
    <citation type="submission" date="2022-04" db="EMBL/GenBank/DDBJ databases">
        <authorList>
            <person name="Liu G."/>
        </authorList>
    </citation>
    <scope>NUCLEOTIDE SEQUENCE</scope>
    <source>
        <strain evidence="3">RG22</strain>
    </source>
</reference>
<dbReference type="CDD" id="cd24054">
    <property type="entry name" value="ASKHA_NBD_AaPPX-GppA_MtPPX2-like"/>
    <property type="match status" value="1"/>
</dbReference>
<dbReference type="InterPro" id="IPR043129">
    <property type="entry name" value="ATPase_NBD"/>
</dbReference>
<feature type="domain" description="Ppx/GppA phosphatase N-terminal" evidence="1">
    <location>
        <begin position="28"/>
        <end position="299"/>
    </location>
</feature>
<sequence length="300" mass="32059">MTDMVAAIDLGTNTARLQIATRDPYHQVLLKRIITRLGGGFTRETGLSAEAQERSMAALKEFAGDMANHGVVRLRAVATSAVRDAKNGAEFCRRVLEQTGIALEVIDGNEEALLTLRGVASILDNKDEDLAVFDVGGGSTEYTLAAGQKPLFSRSLPIGVVRLTEGKVGVAEMEDKIRRELTALRGELAGEGLAARFSASTLVGTAGTATTLAAIDIGMTDYDYKKVNNHTIPLAKVAAMFDRLLPLTPEERLKVPGLEPGREDLIIAGMLVVLTTMRVFGFETFKVSDSGLLEGVILGV</sequence>
<dbReference type="SUPFAM" id="SSF53067">
    <property type="entry name" value="Actin-like ATPase domain"/>
    <property type="match status" value="2"/>
</dbReference>
<dbReference type="EMBL" id="CP096574">
    <property type="protein sequence ID" value="UPU34074.1"/>
    <property type="molecule type" value="Genomic_DNA"/>
</dbReference>
<evidence type="ECO:0000313" key="4">
    <source>
        <dbReference type="Proteomes" id="UP000568888"/>
    </source>
</evidence>
<keyword evidence="5" id="KW-1185">Reference proteome</keyword>
<dbReference type="Proteomes" id="UP000568888">
    <property type="component" value="Unassembled WGS sequence"/>
</dbReference>
<dbReference type="PANTHER" id="PTHR30005:SF0">
    <property type="entry name" value="RETROGRADE REGULATION PROTEIN 2"/>
    <property type="match status" value="1"/>
</dbReference>
<dbReference type="RefSeq" id="WP_183349945.1">
    <property type="nucleotide sequence ID" value="NZ_BLXY01000011.1"/>
</dbReference>
<dbReference type="InterPro" id="IPR050273">
    <property type="entry name" value="GppA/Ppx_hydrolase"/>
</dbReference>